<proteinExistence type="predicted"/>
<keyword evidence="1" id="KW-1133">Transmembrane helix</keyword>
<feature type="transmembrane region" description="Helical" evidence="1">
    <location>
        <begin position="102"/>
        <end position="123"/>
    </location>
</feature>
<feature type="transmembrane region" description="Helical" evidence="1">
    <location>
        <begin position="342"/>
        <end position="357"/>
    </location>
</feature>
<feature type="transmembrane region" description="Helical" evidence="1">
    <location>
        <begin position="318"/>
        <end position="336"/>
    </location>
</feature>
<feature type="transmembrane region" description="Helical" evidence="1">
    <location>
        <begin position="152"/>
        <end position="171"/>
    </location>
</feature>
<feature type="transmembrane region" description="Helical" evidence="1">
    <location>
        <begin position="362"/>
        <end position="381"/>
    </location>
</feature>
<dbReference type="RefSeq" id="WP_148565735.1">
    <property type="nucleotide sequence ID" value="NZ_RXYA01000002.1"/>
</dbReference>
<protein>
    <recommendedName>
        <fullName evidence="2">Histidine kinase N-terminal 7TM region domain-containing protein</fullName>
    </recommendedName>
</protein>
<reference evidence="3" key="1">
    <citation type="submission" date="2019-10" db="EMBL/GenBank/DDBJ databases">
        <authorList>
            <person name="Ross D.E."/>
            <person name="Gulliver D."/>
        </authorList>
    </citation>
    <scope>NUCLEOTIDE SEQUENCE</scope>
    <source>
        <strain evidence="3">DER-2019</strain>
    </source>
</reference>
<evidence type="ECO:0000313" key="3">
    <source>
        <dbReference type="EMBL" id="MBC3887344.1"/>
    </source>
</evidence>
<feature type="non-terminal residue" evidence="3">
    <location>
        <position position="547"/>
    </location>
</feature>
<dbReference type="EMBL" id="WJBD01000003">
    <property type="protein sequence ID" value="MBC3887344.1"/>
    <property type="molecule type" value="Genomic_DNA"/>
</dbReference>
<feature type="transmembrane region" description="Helical" evidence="1">
    <location>
        <begin position="259"/>
        <end position="280"/>
    </location>
</feature>
<comment type="caution">
    <text evidence="3">The sequence shown here is derived from an EMBL/GenBank/DDBJ whole genome shotgun (WGS) entry which is preliminary data.</text>
</comment>
<feature type="transmembrane region" description="Helical" evidence="1">
    <location>
        <begin position="6"/>
        <end position="26"/>
    </location>
</feature>
<dbReference type="InterPro" id="IPR031621">
    <property type="entry name" value="HisKA_7TM"/>
</dbReference>
<keyword evidence="4" id="KW-1185">Reference proteome</keyword>
<evidence type="ECO:0000256" key="1">
    <source>
        <dbReference type="SAM" id="Phobius"/>
    </source>
</evidence>
<gene>
    <name evidence="3" type="ORF">GH810_03350</name>
</gene>
<dbReference type="Pfam" id="PF16927">
    <property type="entry name" value="HisKA_7TM"/>
    <property type="match status" value="1"/>
</dbReference>
<evidence type="ECO:0000259" key="2">
    <source>
        <dbReference type="Pfam" id="PF16927"/>
    </source>
</evidence>
<accession>A0A923KNQ2</accession>
<organism evidence="3 4">
    <name type="scientific">Acetobacterium paludosum</name>
    <dbReference type="NCBI Taxonomy" id="52693"/>
    <lineage>
        <taxon>Bacteria</taxon>
        <taxon>Bacillati</taxon>
        <taxon>Bacillota</taxon>
        <taxon>Clostridia</taxon>
        <taxon>Eubacteriales</taxon>
        <taxon>Eubacteriaceae</taxon>
        <taxon>Acetobacterium</taxon>
    </lineage>
</organism>
<sequence>MMLQNLISMLLYVSFVIYVMFGAYSLALNKEERLNRVFAVLCFCFSIWGFAFAATNSAGTYAEAIFLRRISVFGWGVAYSLILHFVIVLTESNWSQKKKWPILFLTLYLPSVFFIFFFCLYPQTANEQVQMVKSVAGWTSVSSENILEKLFYLYYLGFSATSFLLLIKWYLKSSDHDTKNKALYLLIAFSVALSLGTFTDVLANSFSVVKLPSLAPIVIMIPATTIFYIIHKFGLMRPKEHKIEYLEGVILNTNSRMKLFMFIGTILAVGSAINFFIRLVHADDRLTGIMLSCFLALLGAIITSIPYHVKTVKNQEKILAIILSILLPLLMLSYSTGPFSNIIWPVPIFFLMITMIFNNKKIFYTIAFLTILMGIILWVRIPDFDMLVGFRIYSLRLLLYGIGISLTIIIRNIYVSRLDENAKQEEFQKMISDISADFLTINHNDYRKKITDLLKRSGSYVNADRAYICSFSKNIDTFSYAYRWLDEHVKPTIRETEKYETAAFPWCKERLLNNQIVYLPNPGALPLEADEERAEILKHQIQSIIGV</sequence>
<feature type="transmembrane region" description="Helical" evidence="1">
    <location>
        <begin position="286"/>
        <end position="306"/>
    </location>
</feature>
<feature type="transmembrane region" description="Helical" evidence="1">
    <location>
        <begin position="38"/>
        <end position="58"/>
    </location>
</feature>
<feature type="domain" description="Histidine kinase N-terminal 7TM region" evidence="2">
    <location>
        <begin position="11"/>
        <end position="236"/>
    </location>
</feature>
<dbReference type="Proteomes" id="UP000616595">
    <property type="component" value="Unassembled WGS sequence"/>
</dbReference>
<reference evidence="3" key="2">
    <citation type="submission" date="2020-10" db="EMBL/GenBank/DDBJ databases">
        <title>Comparative genomics of the Acetobacterium genus.</title>
        <authorList>
            <person name="Marshall C."/>
            <person name="May H."/>
            <person name="Norman S."/>
        </authorList>
    </citation>
    <scope>NUCLEOTIDE SEQUENCE</scope>
    <source>
        <strain evidence="3">DER-2019</strain>
    </source>
</reference>
<feature type="transmembrane region" description="Helical" evidence="1">
    <location>
        <begin position="183"/>
        <end position="203"/>
    </location>
</feature>
<keyword evidence="1" id="KW-0472">Membrane</keyword>
<dbReference type="AlphaFoldDB" id="A0A923KNQ2"/>
<evidence type="ECO:0000313" key="4">
    <source>
        <dbReference type="Proteomes" id="UP000616595"/>
    </source>
</evidence>
<keyword evidence="1" id="KW-0812">Transmembrane</keyword>
<name>A0A923KNQ2_9FIRM</name>
<feature type="transmembrane region" description="Helical" evidence="1">
    <location>
        <begin position="70"/>
        <end position="90"/>
    </location>
</feature>
<dbReference type="OrthoDB" id="9762141at2"/>
<feature type="transmembrane region" description="Helical" evidence="1">
    <location>
        <begin position="393"/>
        <end position="414"/>
    </location>
</feature>
<feature type="transmembrane region" description="Helical" evidence="1">
    <location>
        <begin position="209"/>
        <end position="230"/>
    </location>
</feature>